<accession>A0ABQ1L3W5</accession>
<keyword evidence="6 9" id="KW-1133">Transmembrane helix</keyword>
<dbReference type="EMBL" id="BMIK01000002">
    <property type="protein sequence ID" value="GGC18349.1"/>
    <property type="molecule type" value="Genomic_DNA"/>
</dbReference>
<evidence type="ECO:0000256" key="5">
    <source>
        <dbReference type="ARBA" id="ARBA00022692"/>
    </source>
</evidence>
<proteinExistence type="inferred from homology"/>
<evidence type="ECO:0000256" key="9">
    <source>
        <dbReference type="SAM" id="Phobius"/>
    </source>
</evidence>
<dbReference type="Proteomes" id="UP000597338">
    <property type="component" value="Unassembled WGS sequence"/>
</dbReference>
<evidence type="ECO:0000256" key="7">
    <source>
        <dbReference type="ARBA" id="ARBA00023136"/>
    </source>
</evidence>
<protein>
    <submittedName>
        <fullName evidence="11">Manganese transport system membrane protein MntC</fullName>
    </submittedName>
</protein>
<evidence type="ECO:0000256" key="6">
    <source>
        <dbReference type="ARBA" id="ARBA00022989"/>
    </source>
</evidence>
<dbReference type="InterPro" id="IPR001367">
    <property type="entry name" value="Fe_dep_repressor"/>
</dbReference>
<evidence type="ECO:0000313" key="11">
    <source>
        <dbReference type="EMBL" id="GGC18349.1"/>
    </source>
</evidence>
<evidence type="ECO:0000256" key="3">
    <source>
        <dbReference type="ARBA" id="ARBA00022448"/>
    </source>
</evidence>
<feature type="transmembrane region" description="Helical" evidence="9">
    <location>
        <begin position="260"/>
        <end position="278"/>
    </location>
</feature>
<feature type="transmembrane region" description="Helical" evidence="9">
    <location>
        <begin position="17"/>
        <end position="38"/>
    </location>
</feature>
<evidence type="ECO:0000256" key="1">
    <source>
        <dbReference type="ARBA" id="ARBA00004651"/>
    </source>
</evidence>
<feature type="transmembrane region" description="Helical" evidence="9">
    <location>
        <begin position="99"/>
        <end position="119"/>
    </location>
</feature>
<dbReference type="CDD" id="cd06550">
    <property type="entry name" value="TM_ABC_iron-siderophores_like"/>
    <property type="match status" value="1"/>
</dbReference>
<dbReference type="InterPro" id="IPR036421">
    <property type="entry name" value="Fe_dep_repressor_sf"/>
</dbReference>
<dbReference type="RefSeq" id="WP_188747680.1">
    <property type="nucleotide sequence ID" value="NZ_BMIK01000002.1"/>
</dbReference>
<organism evidence="11 12">
    <name type="scientific">Parapedobacter defluvii</name>
    <dbReference type="NCBI Taxonomy" id="2045106"/>
    <lineage>
        <taxon>Bacteria</taxon>
        <taxon>Pseudomonadati</taxon>
        <taxon>Bacteroidota</taxon>
        <taxon>Sphingobacteriia</taxon>
        <taxon>Sphingobacteriales</taxon>
        <taxon>Sphingobacteriaceae</taxon>
        <taxon>Parapedobacter</taxon>
    </lineage>
</organism>
<dbReference type="InterPro" id="IPR001626">
    <property type="entry name" value="ABC_TroCD"/>
</dbReference>
<feature type="transmembrane region" description="Helical" evidence="9">
    <location>
        <begin position="233"/>
        <end position="254"/>
    </location>
</feature>
<keyword evidence="12" id="KW-1185">Reference proteome</keyword>
<dbReference type="SUPFAM" id="SSF81345">
    <property type="entry name" value="ABC transporter involved in vitamin B12 uptake, BtuC"/>
    <property type="match status" value="1"/>
</dbReference>
<evidence type="ECO:0000256" key="4">
    <source>
        <dbReference type="ARBA" id="ARBA00022475"/>
    </source>
</evidence>
<comment type="subcellular location">
    <subcellularLocation>
        <location evidence="1 8">Cell membrane</location>
        <topology evidence="1 8">Multi-pass membrane protein</topology>
    </subcellularLocation>
</comment>
<feature type="domain" description="Iron dependent repressor metal binding and dimerisation" evidence="10">
    <location>
        <begin position="359"/>
        <end position="428"/>
    </location>
</feature>
<evidence type="ECO:0000259" key="10">
    <source>
        <dbReference type="Pfam" id="PF02742"/>
    </source>
</evidence>
<dbReference type="Gene3D" id="1.10.10.10">
    <property type="entry name" value="Winged helix-like DNA-binding domain superfamily/Winged helix DNA-binding domain"/>
    <property type="match status" value="1"/>
</dbReference>
<dbReference type="Gene3D" id="1.10.3470.10">
    <property type="entry name" value="ABC transporter involved in vitamin B12 uptake, BtuC"/>
    <property type="match status" value="1"/>
</dbReference>
<keyword evidence="5 8" id="KW-0812">Transmembrane</keyword>
<dbReference type="Pfam" id="PF00950">
    <property type="entry name" value="ABC-3"/>
    <property type="match status" value="1"/>
</dbReference>
<name>A0ABQ1L3W5_9SPHI</name>
<dbReference type="SMART" id="SM00529">
    <property type="entry name" value="HTH_DTXR"/>
    <property type="match status" value="1"/>
</dbReference>
<evidence type="ECO:0000256" key="2">
    <source>
        <dbReference type="ARBA" id="ARBA00008034"/>
    </source>
</evidence>
<gene>
    <name evidence="11" type="primary">mntC</name>
    <name evidence="11" type="ORF">GCM10011386_07820</name>
</gene>
<dbReference type="InterPro" id="IPR036388">
    <property type="entry name" value="WH-like_DNA-bd_sf"/>
</dbReference>
<dbReference type="InterPro" id="IPR022689">
    <property type="entry name" value="Iron_dep_repressor"/>
</dbReference>
<feature type="transmembrane region" description="Helical" evidence="9">
    <location>
        <begin position="69"/>
        <end position="90"/>
    </location>
</feature>
<feature type="transmembrane region" description="Helical" evidence="9">
    <location>
        <begin position="151"/>
        <end position="172"/>
    </location>
</feature>
<keyword evidence="3 8" id="KW-0813">Transport</keyword>
<dbReference type="Pfam" id="PF02742">
    <property type="entry name" value="Fe_dep_repr_C"/>
    <property type="match status" value="1"/>
</dbReference>
<keyword evidence="7 9" id="KW-0472">Membrane</keyword>
<sequence>MQHFIDFFSFADPNVRYVVLGNVLLSASAAMVGAFILLQKKALVGDAVSHSVLPGICAAFLFSGSKNTALMLVGAFITGWLALVTIDYIAAKSKLKKDAAIGLVLSVFFGAGMVMMTYIQQSGNAAQSGLDHFIFGKAATLIGTDLVIFSVLAAVLLIAVGLFFKAFALVAFDRPYAEALGYPVRKLDLLLTSLTVLAVVTGITAVGVVLMAAMLVTPAAAARYWTDNIRRMVAIAVAFGVFAGLAGAYISYTAPAMPTGPWMVVVSSVIAFLSFFFAPKKGIVPKLYTQRKNQRIIAEENTLKMFYHLGEQNSHFNGGRDLTELTRTREVNETLLKTTLRRLVSRQLLETKGHQWALTDAGYRKAARVVRLHRLWELYLTQYMDIAADHVHDDAETIEHIITPELERELEHQLGYPERDPHDTEIPKI</sequence>
<dbReference type="SUPFAM" id="SSF47979">
    <property type="entry name" value="Iron-dependent repressor protein, dimerization domain"/>
    <property type="match status" value="1"/>
</dbReference>
<dbReference type="InterPro" id="IPR037294">
    <property type="entry name" value="ABC_BtuC-like"/>
</dbReference>
<comment type="caution">
    <text evidence="11">The sequence shown here is derived from an EMBL/GenBank/DDBJ whole genome shotgun (WGS) entry which is preliminary data.</text>
</comment>
<evidence type="ECO:0000256" key="8">
    <source>
        <dbReference type="RuleBase" id="RU003943"/>
    </source>
</evidence>
<keyword evidence="4" id="KW-1003">Cell membrane</keyword>
<dbReference type="PANTHER" id="PTHR30477">
    <property type="entry name" value="ABC-TRANSPORTER METAL-BINDING PROTEIN"/>
    <property type="match status" value="1"/>
</dbReference>
<reference evidence="12" key="1">
    <citation type="journal article" date="2019" name="Int. J. Syst. Evol. Microbiol.">
        <title>The Global Catalogue of Microorganisms (GCM) 10K type strain sequencing project: providing services to taxonomists for standard genome sequencing and annotation.</title>
        <authorList>
            <consortium name="The Broad Institute Genomics Platform"/>
            <consortium name="The Broad Institute Genome Sequencing Center for Infectious Disease"/>
            <person name="Wu L."/>
            <person name="Ma J."/>
        </authorList>
    </citation>
    <scope>NUCLEOTIDE SEQUENCE [LARGE SCALE GENOMIC DNA]</scope>
    <source>
        <strain evidence="12">CGMCC 1.15342</strain>
    </source>
</reference>
<dbReference type="PANTHER" id="PTHR30477:SF3">
    <property type="entry name" value="METAL TRANSPORT SYSTEM MEMBRANE PROTEIN CT_069-RELATED"/>
    <property type="match status" value="1"/>
</dbReference>
<comment type="similarity">
    <text evidence="2 8">Belongs to the ABC-3 integral membrane protein family.</text>
</comment>
<evidence type="ECO:0000313" key="12">
    <source>
        <dbReference type="Proteomes" id="UP000597338"/>
    </source>
</evidence>
<feature type="transmembrane region" description="Helical" evidence="9">
    <location>
        <begin position="192"/>
        <end position="221"/>
    </location>
</feature>